<gene>
    <name evidence="2" type="ORF">DB30_04770</name>
</gene>
<evidence type="ECO:0000313" key="2">
    <source>
        <dbReference type="EMBL" id="KIG16310.1"/>
    </source>
</evidence>
<dbReference type="Proteomes" id="UP000031599">
    <property type="component" value="Unassembled WGS sequence"/>
</dbReference>
<dbReference type="AlphaFoldDB" id="A0A0C2D3K1"/>
<protein>
    <submittedName>
        <fullName evidence="2">Uncharacterized protein</fullName>
    </submittedName>
</protein>
<dbReference type="EMBL" id="JMCC02000040">
    <property type="protein sequence ID" value="KIG16310.1"/>
    <property type="molecule type" value="Genomic_DNA"/>
</dbReference>
<accession>A0A0C2D3K1</accession>
<sequence>MLLTLALGLVACRTPSSKLPFDQPTDTKEDAPKQGEVSERPEPLPVEAPTDLLPAEVPLLAEAIDPEAILGLLTPLAEYPQFQAARGQLSSQIGVDLLDATQWQQVGLDVHGAMGFGLLDVEAEGFFGYATLSDQPAFERFIERLADMVGRGEDLASAEIGPAHVYRFGEELSVVLREGVACVVFVDKPQRAPRDYAATIATMDPREALGRTKSFSWAREQIVSADDGLIFVAPNELRQQIQRDEDDNDYGTRYAQEELDRARASGQSAATLRELEQRLEEERKWEQERAVAQLHRRELTKSLFSPIGAAVFAADLHSDGIDAHGRVLIPGASLLRDLFAPVEAESPLFRALDEPPLMAFDGRANMQVFVQLLEQLAKADGESLASINAKARAELGFDVLGELVPALTGAGGVVLTQTKQPDAKRLAEVPKSLGLAAYLQLSKPDVMRRLLDAAIASGAMGGVLSRAKRGDGWVLRPPEWREVQLSIVGDRLIASTDTKFAARIRDARPGSQAEPLADPKHPLRGPSPTPSLRFYQRWIWLALVNAHAPWEQDGESMLYDLDSHATLSPEQAAKVPRSREFKRKFKELEKVVGELNTYQRRQATREFERGLEFAADLGDAGMQIDRLTDGLGVHAQWRMASSSTPLALPLRWLLMFEDQGADWAEYEDIQNRLSSLREELYQIRRLDLDAGAAKAK</sequence>
<name>A0A0C2D3K1_9BACT</name>
<organism evidence="2 3">
    <name type="scientific">Enhygromyxa salina</name>
    <dbReference type="NCBI Taxonomy" id="215803"/>
    <lineage>
        <taxon>Bacteria</taxon>
        <taxon>Pseudomonadati</taxon>
        <taxon>Myxococcota</taxon>
        <taxon>Polyangia</taxon>
        <taxon>Nannocystales</taxon>
        <taxon>Nannocystaceae</taxon>
        <taxon>Enhygromyxa</taxon>
    </lineage>
</organism>
<comment type="caution">
    <text evidence="2">The sequence shown here is derived from an EMBL/GenBank/DDBJ whole genome shotgun (WGS) entry which is preliminary data.</text>
</comment>
<evidence type="ECO:0000313" key="3">
    <source>
        <dbReference type="Proteomes" id="UP000031599"/>
    </source>
</evidence>
<evidence type="ECO:0000256" key="1">
    <source>
        <dbReference type="SAM" id="MobiDB-lite"/>
    </source>
</evidence>
<reference evidence="2 3" key="1">
    <citation type="submission" date="2014-12" db="EMBL/GenBank/DDBJ databases">
        <title>Genome assembly of Enhygromyxa salina DSM 15201.</title>
        <authorList>
            <person name="Sharma G."/>
            <person name="Subramanian S."/>
        </authorList>
    </citation>
    <scope>NUCLEOTIDE SEQUENCE [LARGE SCALE GENOMIC DNA]</scope>
    <source>
        <strain evidence="2 3">DSM 15201</strain>
    </source>
</reference>
<feature type="region of interest" description="Disordered" evidence="1">
    <location>
        <begin position="506"/>
        <end position="527"/>
    </location>
</feature>
<proteinExistence type="predicted"/>
<feature type="compositionally biased region" description="Basic and acidic residues" evidence="1">
    <location>
        <begin position="25"/>
        <end position="42"/>
    </location>
</feature>
<feature type="region of interest" description="Disordered" evidence="1">
    <location>
        <begin position="17"/>
        <end position="49"/>
    </location>
</feature>